<comment type="caution">
    <text evidence="1">The sequence shown here is derived from an EMBL/GenBank/DDBJ whole genome shotgun (WGS) entry which is preliminary data.</text>
</comment>
<accession>A0ABT8WYV7</accession>
<dbReference type="RefSeq" id="WP_303281045.1">
    <property type="nucleotide sequence ID" value="NZ_BAABCZ010000016.1"/>
</dbReference>
<sequence length="148" mass="16689">MKANIILFTLFDFDQNTNNNRDNITKIIDDITVTLSGCSRLELSPGSIRGEAPNLTSVGLNGINAMSFTVKESAIEYDDLSVNSFQTWSNDNDSNSVAYMLHIKDVSGLKFIRVYNDLRQKVLQIKGIDASHLTKGLYFFKNLRFSRL</sequence>
<gene>
    <name evidence="1" type="ORF">Q4Q39_03835</name>
</gene>
<dbReference type="EMBL" id="JAUOEM010000001">
    <property type="protein sequence ID" value="MDO5986530.1"/>
    <property type="molecule type" value="Genomic_DNA"/>
</dbReference>
<dbReference type="Proteomes" id="UP001176891">
    <property type="component" value="Unassembled WGS sequence"/>
</dbReference>
<protein>
    <submittedName>
        <fullName evidence="1">Uncharacterized protein</fullName>
    </submittedName>
</protein>
<evidence type="ECO:0000313" key="1">
    <source>
        <dbReference type="EMBL" id="MDO5986530.1"/>
    </source>
</evidence>
<name>A0ABT8WYV7_9FLAO</name>
<organism evidence="1 2">
    <name type="scientific">Flavivirga amylovorans</name>
    <dbReference type="NCBI Taxonomy" id="870486"/>
    <lineage>
        <taxon>Bacteria</taxon>
        <taxon>Pseudomonadati</taxon>
        <taxon>Bacteroidota</taxon>
        <taxon>Flavobacteriia</taxon>
        <taxon>Flavobacteriales</taxon>
        <taxon>Flavobacteriaceae</taxon>
        <taxon>Flavivirga</taxon>
    </lineage>
</organism>
<proteinExistence type="predicted"/>
<keyword evidence="2" id="KW-1185">Reference proteome</keyword>
<reference evidence="1" key="1">
    <citation type="submission" date="2023-07" db="EMBL/GenBank/DDBJ databases">
        <title>Two novel species in the genus Flavivirga.</title>
        <authorList>
            <person name="Kwon K."/>
        </authorList>
    </citation>
    <scope>NUCLEOTIDE SEQUENCE</scope>
    <source>
        <strain evidence="1">KACC 14157</strain>
    </source>
</reference>
<evidence type="ECO:0000313" key="2">
    <source>
        <dbReference type="Proteomes" id="UP001176891"/>
    </source>
</evidence>